<dbReference type="CDD" id="cd16440">
    <property type="entry name" value="beta_Kdo_transferase_KpsC_1"/>
    <property type="match status" value="1"/>
</dbReference>
<dbReference type="GO" id="GO:0000271">
    <property type="term" value="P:polysaccharide biosynthetic process"/>
    <property type="evidence" value="ECO:0007669"/>
    <property type="project" value="InterPro"/>
</dbReference>
<keyword evidence="3" id="KW-1185">Reference proteome</keyword>
<feature type="region of interest" description="Disordered" evidence="1">
    <location>
        <begin position="1"/>
        <end position="28"/>
    </location>
</feature>
<comment type="caution">
    <text evidence="2">The sequence shown here is derived from an EMBL/GenBank/DDBJ whole genome shotgun (WGS) entry which is preliminary data.</text>
</comment>
<accession>A0A4S3MKW7</accession>
<evidence type="ECO:0000313" key="2">
    <source>
        <dbReference type="EMBL" id="THD82200.1"/>
    </source>
</evidence>
<feature type="compositionally biased region" description="Low complexity" evidence="1">
    <location>
        <begin position="1"/>
        <end position="13"/>
    </location>
</feature>
<sequence>MCSGNAPSARSPAPLAPPRHWAASGRAAEAGLTEARAHSEAAGAIPRRLYHFNAGFLRQRRLREILAAAGHSLHLGKPRPGDGIVVWGRSPYARRGEAMAARTGLPLIRVEDAFLRSVRPGRMGGAGPLGLLIDPFGVHFDATAPSLIEHHLMTDPLDNSDLLTRARDGIARLQASDLSKYNIHEATPPLPPAGYVLVIDQTRGDASIRHSGADATTFARMLTEARLDHPRARIVIKTHPETALGLRGGHFGQADCDDRTTLCADPVSPWRLLEGAIAVYVVSSQMGFEAILAGHRPRVFGQPFYAGWGLTEDEQPIPRRTRQLTRAQLFAGAMILAPTWYDPCRGRLCSFEEAVDQLEAEVRAFREDRQGHVALGMRLWKRPHLQDFFGRERALRFADSAERAMRLAAADGRSLMVWAGREPPGLPPATAVRRVEDGFLRSRGLGAGLVPPLSLVADDLGIYYDPSRPSRLEALIAAAPPPGGVARAERLRARIVAAGVTKYNLRDQAPPADPGEMVPVLLAEPPPDRDRAAACDGRLRLLVPGQVEDDASIRLGGGEIRTNLGLLRRARAAHPEALITYKPHPDVEAGLRPGTIAEADLRGLADHVAHQADPLALLARTDEVWTMTSLLGFEALLRGIPVTCLGAPFYAGWGLTRDLGPVPERRLRAPDGHPLPRPPLAQLVHAALIAYPRYRDPQSGLPCPPEVIVDRLAGGPLPRRGLANRLLAKAQGALAAHAWLWRR</sequence>
<dbReference type="EMBL" id="SSND01000004">
    <property type="protein sequence ID" value="THD82200.1"/>
    <property type="molecule type" value="Genomic_DNA"/>
</dbReference>
<dbReference type="Proteomes" id="UP000309450">
    <property type="component" value="Unassembled WGS sequence"/>
</dbReference>
<dbReference type="InterPro" id="IPR007833">
    <property type="entry name" value="Capsule_polysaccharide_synth"/>
</dbReference>
<evidence type="ECO:0000256" key="1">
    <source>
        <dbReference type="SAM" id="MobiDB-lite"/>
    </source>
</evidence>
<dbReference type="CDD" id="cd16439">
    <property type="entry name" value="beta_Kdo_transferase_KpsC_2"/>
    <property type="match status" value="1"/>
</dbReference>
<dbReference type="OrthoDB" id="543755at2"/>
<name>A0A4S3MKW7_9RHOB</name>
<reference evidence="2 3" key="1">
    <citation type="submission" date="2019-04" db="EMBL/GenBank/DDBJ databases">
        <title>Draft genome sequence of Gemmobacter aestuarii sp. nov.</title>
        <authorList>
            <person name="Hameed A."/>
            <person name="Lin S.-Y."/>
            <person name="Shahina M."/>
            <person name="Lai W.-A."/>
            <person name="Young C.-C."/>
        </authorList>
    </citation>
    <scope>NUCLEOTIDE SEQUENCE [LARGE SCALE GENOMIC DNA]</scope>
    <source>
        <strain evidence="2 3">CC-PW-75</strain>
    </source>
</reference>
<evidence type="ECO:0000313" key="3">
    <source>
        <dbReference type="Proteomes" id="UP000309450"/>
    </source>
</evidence>
<protein>
    <submittedName>
        <fullName evidence="2">Capsular polysaccharide biosynthesis protein</fullName>
    </submittedName>
</protein>
<proteinExistence type="predicted"/>
<dbReference type="GO" id="GO:0015774">
    <property type="term" value="P:polysaccharide transport"/>
    <property type="evidence" value="ECO:0007669"/>
    <property type="project" value="InterPro"/>
</dbReference>
<gene>
    <name evidence="2" type="ORF">E7811_14070</name>
</gene>
<dbReference type="AlphaFoldDB" id="A0A4S3MKW7"/>
<organism evidence="2 3">
    <name type="scientific">Aliigemmobacter aestuarii</name>
    <dbReference type="NCBI Taxonomy" id="1445661"/>
    <lineage>
        <taxon>Bacteria</taxon>
        <taxon>Pseudomonadati</taxon>
        <taxon>Pseudomonadota</taxon>
        <taxon>Alphaproteobacteria</taxon>
        <taxon>Rhodobacterales</taxon>
        <taxon>Paracoccaceae</taxon>
        <taxon>Aliigemmobacter</taxon>
    </lineage>
</organism>
<dbReference type="Pfam" id="PF05159">
    <property type="entry name" value="Capsule_synth"/>
    <property type="match status" value="4"/>
</dbReference>